<keyword evidence="2" id="KW-0812">Transmembrane</keyword>
<feature type="domain" description="Bacteriophage T5 Orf172 DNA-binding" evidence="3">
    <location>
        <begin position="196"/>
        <end position="282"/>
    </location>
</feature>
<feature type="transmembrane region" description="Helical" evidence="2">
    <location>
        <begin position="378"/>
        <end position="399"/>
    </location>
</feature>
<accession>A0A6G1JZB8</accession>
<dbReference type="AlphaFoldDB" id="A0A6G1JZB8"/>
<dbReference type="PANTHER" id="PTHR28094">
    <property type="entry name" value="MEIOTICALLY UP-REGULATED GENE 113 PROTEIN"/>
    <property type="match status" value="1"/>
</dbReference>
<name>A0A6G1JZB8_9PLEO</name>
<sequence length="405" mass="46119">MPSTYKRHPVQSLSPTPPATSSVRRAIRGPTPTPCTPVAQITRTIPSVGPHSVEGTISSHNQSERSTSLGLTHRRPAEPFISPSRGEIRPSITRRPASDPRHNRPSIILEQSHSSPTRRARRRLDRSLISKNENSQTTLEQTQLPQSVPSFSNLDSNHFDAPMITAQNVHDELRVKLCKAVTPNSKTGSVYIVRDPTQPHLLKIGASINSSQRQKGLERGCDLRLETIFVSNELEHYIRAEHLVHANLLHLRRKNICIACGRNHQEWYEVSEEEAIRTVEMWTRFIQQEQPYNAMGKLKSIWIFLMHKRRHVGEVLDHEGLTDLWTNIRRSPSMVDYAEQALTFLKKHPIWCLLWAHPWQVFSIFSWIITSFTSRTCFSLYLSLGVLLAVLVCTCFSASGKSKRV</sequence>
<dbReference type="Proteomes" id="UP000799428">
    <property type="component" value="Unassembled WGS sequence"/>
</dbReference>
<dbReference type="EMBL" id="MU005778">
    <property type="protein sequence ID" value="KAF2705693.1"/>
    <property type="molecule type" value="Genomic_DNA"/>
</dbReference>
<feature type="region of interest" description="Disordered" evidence="1">
    <location>
        <begin position="1"/>
        <end position="121"/>
    </location>
</feature>
<keyword evidence="5" id="KW-1185">Reference proteome</keyword>
<reference evidence="4" key="1">
    <citation type="journal article" date="2020" name="Stud. Mycol.">
        <title>101 Dothideomycetes genomes: a test case for predicting lifestyles and emergence of pathogens.</title>
        <authorList>
            <person name="Haridas S."/>
            <person name="Albert R."/>
            <person name="Binder M."/>
            <person name="Bloem J."/>
            <person name="Labutti K."/>
            <person name="Salamov A."/>
            <person name="Andreopoulos B."/>
            <person name="Baker S."/>
            <person name="Barry K."/>
            <person name="Bills G."/>
            <person name="Bluhm B."/>
            <person name="Cannon C."/>
            <person name="Castanera R."/>
            <person name="Culley D."/>
            <person name="Daum C."/>
            <person name="Ezra D."/>
            <person name="Gonzalez J."/>
            <person name="Henrissat B."/>
            <person name="Kuo A."/>
            <person name="Liang C."/>
            <person name="Lipzen A."/>
            <person name="Lutzoni F."/>
            <person name="Magnuson J."/>
            <person name="Mondo S."/>
            <person name="Nolan M."/>
            <person name="Ohm R."/>
            <person name="Pangilinan J."/>
            <person name="Park H.-J."/>
            <person name="Ramirez L."/>
            <person name="Alfaro M."/>
            <person name="Sun H."/>
            <person name="Tritt A."/>
            <person name="Yoshinaga Y."/>
            <person name="Zwiers L.-H."/>
            <person name="Turgeon B."/>
            <person name="Goodwin S."/>
            <person name="Spatafora J."/>
            <person name="Crous P."/>
            <person name="Grigoriev I."/>
        </authorList>
    </citation>
    <scope>NUCLEOTIDE SEQUENCE</scope>
    <source>
        <strain evidence="4">CBS 279.74</strain>
    </source>
</reference>
<evidence type="ECO:0000313" key="5">
    <source>
        <dbReference type="Proteomes" id="UP000799428"/>
    </source>
</evidence>
<dbReference type="OrthoDB" id="3511049at2759"/>
<dbReference type="InterPro" id="IPR018306">
    <property type="entry name" value="Phage_T5_Orf172_DNA-bd"/>
</dbReference>
<proteinExistence type="predicted"/>
<evidence type="ECO:0000256" key="1">
    <source>
        <dbReference type="SAM" id="MobiDB-lite"/>
    </source>
</evidence>
<dbReference type="Pfam" id="PF10544">
    <property type="entry name" value="T5orf172"/>
    <property type="match status" value="1"/>
</dbReference>
<feature type="compositionally biased region" description="Polar residues" evidence="1">
    <location>
        <begin position="55"/>
        <end position="70"/>
    </location>
</feature>
<evidence type="ECO:0000259" key="3">
    <source>
        <dbReference type="SMART" id="SM00974"/>
    </source>
</evidence>
<evidence type="ECO:0000256" key="2">
    <source>
        <dbReference type="SAM" id="Phobius"/>
    </source>
</evidence>
<keyword evidence="2" id="KW-0472">Membrane</keyword>
<dbReference type="PANTHER" id="PTHR28094:SF2">
    <property type="entry name" value="BACTERIOPHAGE T5 ORF172 DNA-BINDING DOMAIN-CONTAINING PROTEIN"/>
    <property type="match status" value="1"/>
</dbReference>
<dbReference type="SMART" id="SM00974">
    <property type="entry name" value="T5orf172"/>
    <property type="match status" value="1"/>
</dbReference>
<evidence type="ECO:0000313" key="4">
    <source>
        <dbReference type="EMBL" id="KAF2705693.1"/>
    </source>
</evidence>
<gene>
    <name evidence="4" type="ORF">K504DRAFT_506085</name>
</gene>
<dbReference type="InterPro" id="IPR053006">
    <property type="entry name" value="Meiosis_regulatory"/>
</dbReference>
<feature type="compositionally biased region" description="Polar residues" evidence="1">
    <location>
        <begin position="11"/>
        <end position="23"/>
    </location>
</feature>
<organism evidence="4 5">
    <name type="scientific">Pleomassaria siparia CBS 279.74</name>
    <dbReference type="NCBI Taxonomy" id="1314801"/>
    <lineage>
        <taxon>Eukaryota</taxon>
        <taxon>Fungi</taxon>
        <taxon>Dikarya</taxon>
        <taxon>Ascomycota</taxon>
        <taxon>Pezizomycotina</taxon>
        <taxon>Dothideomycetes</taxon>
        <taxon>Pleosporomycetidae</taxon>
        <taxon>Pleosporales</taxon>
        <taxon>Pleomassariaceae</taxon>
        <taxon>Pleomassaria</taxon>
    </lineage>
</organism>
<keyword evidence="2" id="KW-1133">Transmembrane helix</keyword>
<protein>
    <recommendedName>
        <fullName evidence="3">Bacteriophage T5 Orf172 DNA-binding domain-containing protein</fullName>
    </recommendedName>
</protein>